<evidence type="ECO:0000313" key="2">
    <source>
        <dbReference type="EMBL" id="MCD5310867.1"/>
    </source>
</evidence>
<feature type="region of interest" description="Disordered" evidence="1">
    <location>
        <begin position="1"/>
        <end position="25"/>
    </location>
</feature>
<gene>
    <name evidence="2" type="ORF">LR394_08170</name>
</gene>
<dbReference type="EMBL" id="JAJOMB010000003">
    <property type="protein sequence ID" value="MCD5310867.1"/>
    <property type="molecule type" value="Genomic_DNA"/>
</dbReference>
<dbReference type="RefSeq" id="WP_231440043.1">
    <property type="nucleotide sequence ID" value="NZ_JAJOMB010000003.1"/>
</dbReference>
<sequence>MENGKPVLGDDGRPLTAPVQPSAALGQYEPYVHNASTGGYRWARHRPRHVDAWLTRDPD</sequence>
<proteinExistence type="predicted"/>
<keyword evidence="3" id="KW-1185">Reference proteome</keyword>
<evidence type="ECO:0000313" key="3">
    <source>
        <dbReference type="Proteomes" id="UP001138997"/>
    </source>
</evidence>
<comment type="caution">
    <text evidence="2">The sequence shown here is derived from an EMBL/GenBank/DDBJ whole genome shotgun (WGS) entry which is preliminary data.</text>
</comment>
<evidence type="ECO:0000256" key="1">
    <source>
        <dbReference type="SAM" id="MobiDB-lite"/>
    </source>
</evidence>
<dbReference type="Proteomes" id="UP001138997">
    <property type="component" value="Unassembled WGS sequence"/>
</dbReference>
<name>A0A9X1N9I9_9ACTN</name>
<accession>A0A9X1N9I9</accession>
<dbReference type="AlphaFoldDB" id="A0A9X1N9I9"/>
<reference evidence="2" key="1">
    <citation type="submission" date="2021-11" db="EMBL/GenBank/DDBJ databases">
        <title>Streptomyces corallinus and Kineosporia corallina sp. nov., two new coral-derived marine actinobacteria.</title>
        <authorList>
            <person name="Buangrab K."/>
            <person name="Sutthacheep M."/>
            <person name="Yeemin T."/>
            <person name="Harunari E."/>
            <person name="Igarashi Y."/>
            <person name="Sripreechasak P."/>
            <person name="Kanchanasin P."/>
            <person name="Tanasupawat S."/>
            <person name="Phongsopitanun W."/>
        </authorList>
    </citation>
    <scope>NUCLEOTIDE SEQUENCE</scope>
    <source>
        <strain evidence="2">JCM 31032</strain>
    </source>
</reference>
<organism evidence="2 3">
    <name type="scientific">Kineosporia babensis</name>
    <dbReference type="NCBI Taxonomy" id="499548"/>
    <lineage>
        <taxon>Bacteria</taxon>
        <taxon>Bacillati</taxon>
        <taxon>Actinomycetota</taxon>
        <taxon>Actinomycetes</taxon>
        <taxon>Kineosporiales</taxon>
        <taxon>Kineosporiaceae</taxon>
        <taxon>Kineosporia</taxon>
    </lineage>
</organism>
<protein>
    <submittedName>
        <fullName evidence="2">Uncharacterized protein</fullName>
    </submittedName>
</protein>